<evidence type="ECO:0000259" key="1">
    <source>
        <dbReference type="Pfam" id="PF06985"/>
    </source>
</evidence>
<accession>A0A0D2B614</accession>
<sequence length="782" mass="88707">MDSPFILHDKPLLRIPYIPGPYRYDGPDITRPFGEFPRRAGFCGSRNDIDEELLRSKSDEELSSLAQAWLFFGLFSEFTLLDDASPYIGRQSVLGAFVKRVFELLEEPSPGFWTRNLTRSKFFSTRWLFLHALSASAYNKWLSTLKDYPTERGKRQEPRMSDFLLLRLFEQHNWCPSQARRILYLHNLPTANYFASVNRRPLQRIDHSRCRDSPKCVAHNVSLAPTTQPATSASDAANGRNIEQYRTAHVTADCSCRKMVKVEREKIIKIIRAGGIPLVCMTFGSTALRIVEARPWTKNVFGGLTFRGLATALGRSDLLSIVYPRRQYLWLDTLCIPIVTSNDQEEERIKNKAIKHMAAIYAGAETVIVLDAELQQSSIQPALLPSQEREALAAKIYSSAWMERSWTLQEGALARELSFQLESQVFRLGFDGLLDEEAPSWQHPLDNFVWSRAVYGMTFENDGATESELHASRLRLPIKREAAIVCWRLSQFVETWNSLIQRETSQKKDLYQIVANMLDLSPHKVQSHIPDMSHAVTTTTPPQQARYLPLIVRNCQVLPISLLFNSGPRILDPERPQNSWLPTETSEHGIMGDQLSACAGLSWRSNGLFLDKATVHRESLVAYVFLERQERAPRFRIIDQDGGSETTWVVTVNESMEPGTDSAHSSTEACIATERAAARLYNEGFGTCILAERFPEGVSHDQSKALLGARFSIRERTGSLLTLRFDKPLLLLLNKDSSTETNIPVVKAESSLNDFDFLVEYASSPHHDIKLRHRQMLSARSP</sequence>
<dbReference type="OrthoDB" id="4138411at2759"/>
<dbReference type="STRING" id="215243.A0A0D2B614"/>
<feature type="domain" description="Heterokaryon incompatibility" evidence="1">
    <location>
        <begin position="325"/>
        <end position="382"/>
    </location>
</feature>
<dbReference type="Proteomes" id="UP000053342">
    <property type="component" value="Unassembled WGS sequence"/>
</dbReference>
<protein>
    <recommendedName>
        <fullName evidence="1">Heterokaryon incompatibility domain-containing protein</fullName>
    </recommendedName>
</protein>
<keyword evidence="3" id="KW-1185">Reference proteome</keyword>
<dbReference type="InterPro" id="IPR010730">
    <property type="entry name" value="HET"/>
</dbReference>
<dbReference type="Pfam" id="PF06985">
    <property type="entry name" value="HET"/>
    <property type="match status" value="1"/>
</dbReference>
<evidence type="ECO:0000313" key="3">
    <source>
        <dbReference type="Proteomes" id="UP000053342"/>
    </source>
</evidence>
<gene>
    <name evidence="2" type="ORF">PV06_00382</name>
</gene>
<proteinExistence type="predicted"/>
<dbReference type="HOGENOM" id="CLU_318611_0_0_1"/>
<reference evidence="2 3" key="1">
    <citation type="submission" date="2015-01" db="EMBL/GenBank/DDBJ databases">
        <title>The Genome Sequence of Exophiala oligosperma CBS72588.</title>
        <authorList>
            <consortium name="The Broad Institute Genomics Platform"/>
            <person name="Cuomo C."/>
            <person name="de Hoog S."/>
            <person name="Gorbushina A."/>
            <person name="Stielow B."/>
            <person name="Teixiera M."/>
            <person name="Abouelleil A."/>
            <person name="Chapman S.B."/>
            <person name="Priest M."/>
            <person name="Young S.K."/>
            <person name="Wortman J."/>
            <person name="Nusbaum C."/>
            <person name="Birren B."/>
        </authorList>
    </citation>
    <scope>NUCLEOTIDE SEQUENCE [LARGE SCALE GENOMIC DNA]</scope>
    <source>
        <strain evidence="2 3">CBS 72588</strain>
    </source>
</reference>
<dbReference type="PANTHER" id="PTHR39596">
    <property type="match status" value="1"/>
</dbReference>
<dbReference type="AlphaFoldDB" id="A0A0D2B614"/>
<dbReference type="PANTHER" id="PTHR39596:SF4">
    <property type="entry name" value="HET DOMAIN PROTEIN (AFU_ORTHOLOGUE AFUA_3G03140)-RELATED"/>
    <property type="match status" value="1"/>
</dbReference>
<organism evidence="2 3">
    <name type="scientific">Exophiala oligosperma</name>
    <dbReference type="NCBI Taxonomy" id="215243"/>
    <lineage>
        <taxon>Eukaryota</taxon>
        <taxon>Fungi</taxon>
        <taxon>Dikarya</taxon>
        <taxon>Ascomycota</taxon>
        <taxon>Pezizomycotina</taxon>
        <taxon>Eurotiomycetes</taxon>
        <taxon>Chaetothyriomycetidae</taxon>
        <taxon>Chaetothyriales</taxon>
        <taxon>Herpotrichiellaceae</taxon>
        <taxon>Exophiala</taxon>
    </lineage>
</organism>
<dbReference type="RefSeq" id="XP_016267932.1">
    <property type="nucleotide sequence ID" value="XM_016400879.1"/>
</dbReference>
<dbReference type="EMBL" id="KN847332">
    <property type="protein sequence ID" value="KIW47716.1"/>
    <property type="molecule type" value="Genomic_DNA"/>
</dbReference>
<dbReference type="VEuPathDB" id="FungiDB:PV06_00382"/>
<name>A0A0D2B614_9EURO</name>
<dbReference type="GeneID" id="27352456"/>
<evidence type="ECO:0000313" key="2">
    <source>
        <dbReference type="EMBL" id="KIW47716.1"/>
    </source>
</evidence>